<feature type="domain" description="Amine oxidase" evidence="1">
    <location>
        <begin position="3"/>
        <end position="270"/>
    </location>
</feature>
<feature type="non-terminal residue" evidence="2">
    <location>
        <position position="1"/>
    </location>
</feature>
<dbReference type="GO" id="GO:0050660">
    <property type="term" value="F:flavin adenine dinucleotide binding"/>
    <property type="evidence" value="ECO:0007669"/>
    <property type="project" value="TreeGrafter"/>
</dbReference>
<dbReference type="AlphaFoldDB" id="A0A4Z1A3Y5"/>
<feature type="non-terminal residue" evidence="2">
    <location>
        <position position="363"/>
    </location>
</feature>
<dbReference type="GO" id="GO:0016491">
    <property type="term" value="F:oxidoreductase activity"/>
    <property type="evidence" value="ECO:0007669"/>
    <property type="project" value="InterPro"/>
</dbReference>
<dbReference type="EMBL" id="RQGH01000027">
    <property type="protein sequence ID" value="TGL62928.1"/>
    <property type="molecule type" value="Genomic_DNA"/>
</dbReference>
<dbReference type="InterPro" id="IPR036188">
    <property type="entry name" value="FAD/NAD-bd_sf"/>
</dbReference>
<evidence type="ECO:0000313" key="2">
    <source>
        <dbReference type="EMBL" id="TGL62928.1"/>
    </source>
</evidence>
<accession>A0A4Z1A3Y5</accession>
<dbReference type="PANTHER" id="PTHR21197">
    <property type="entry name" value="UDP-GALACTOPYRANOSE MUTASE"/>
    <property type="match status" value="1"/>
</dbReference>
<dbReference type="Gene3D" id="3.50.50.60">
    <property type="entry name" value="FAD/NAD(P)-binding domain"/>
    <property type="match status" value="1"/>
</dbReference>
<proteinExistence type="predicted"/>
<sequence length="363" mass="41708">YSAILLRKKGYDVTLVERADQLGGLLNSFENEHGDIFDFGTHFIAGTGKPEIDQDVIPASWQNDWNRYENERAANFFQGTLDDKCIFLDSNKLGKDVHDKGLIEILNLLDLKDTSNSKNAKENLEKLYGATLTEKLFQPILTKLYGEEDITKLDRNAQLRFAMRRILVGTPEITKKLKTIPELDSKIGFHHYLEGASSNHQFYPKSGGAGDWIKKFEKTLDGLGVKTIKSTAIESFEVSEKKIKAARLGNGQIINDLDEVVWTIPTHLLLNTLKLEYPKQLPKFRKTIITYFVFDKRPMNQSHFIFCYDPKFLSFRITTYTNWQPDQAEKTNRHRVCIETLTDQSFDTEGLENKLKDELVRMG</sequence>
<dbReference type="Pfam" id="PF01593">
    <property type="entry name" value="Amino_oxidase"/>
    <property type="match status" value="1"/>
</dbReference>
<gene>
    <name evidence="2" type="ORF">EHQ62_13920</name>
</gene>
<dbReference type="SUPFAM" id="SSF51905">
    <property type="entry name" value="FAD/NAD(P)-binding domain"/>
    <property type="match status" value="1"/>
</dbReference>
<protein>
    <recommendedName>
        <fullName evidence="1">Amine oxidase domain-containing protein</fullName>
    </recommendedName>
</protein>
<dbReference type="PANTHER" id="PTHR21197:SF0">
    <property type="entry name" value="UDP-GALACTOPYRANOSE MUTASE"/>
    <property type="match status" value="1"/>
</dbReference>
<evidence type="ECO:0000259" key="1">
    <source>
        <dbReference type="Pfam" id="PF01593"/>
    </source>
</evidence>
<dbReference type="GO" id="GO:0005829">
    <property type="term" value="C:cytosol"/>
    <property type="evidence" value="ECO:0007669"/>
    <property type="project" value="TreeGrafter"/>
</dbReference>
<comment type="caution">
    <text evidence="2">The sequence shown here is derived from an EMBL/GenBank/DDBJ whole genome shotgun (WGS) entry which is preliminary data.</text>
</comment>
<keyword evidence="3" id="KW-1185">Reference proteome</keyword>
<evidence type="ECO:0000313" key="3">
    <source>
        <dbReference type="Proteomes" id="UP000297567"/>
    </source>
</evidence>
<name>A0A4Z1A3Y5_9LEPT</name>
<reference evidence="2" key="1">
    <citation type="journal article" date="2019" name="PLoS Negl. Trop. Dis.">
        <title>Revisiting the worldwide diversity of Leptospira species in the environment.</title>
        <authorList>
            <person name="Vincent A.T."/>
            <person name="Schiettekatte O."/>
            <person name="Bourhy P."/>
            <person name="Veyrier F.J."/>
            <person name="Picardeau M."/>
        </authorList>
    </citation>
    <scope>NUCLEOTIDE SEQUENCE [LARGE SCALE GENOMIC DNA]</scope>
    <source>
        <strain evidence="2">201702451</strain>
    </source>
</reference>
<dbReference type="GO" id="GO:0008767">
    <property type="term" value="F:UDP-galactopyranose mutase activity"/>
    <property type="evidence" value="ECO:0007669"/>
    <property type="project" value="TreeGrafter"/>
</dbReference>
<dbReference type="Proteomes" id="UP000297567">
    <property type="component" value="Unassembled WGS sequence"/>
</dbReference>
<organism evidence="2 3">
    <name type="scientific">Leptospira jelokensis</name>
    <dbReference type="NCBI Taxonomy" id="2484931"/>
    <lineage>
        <taxon>Bacteria</taxon>
        <taxon>Pseudomonadati</taxon>
        <taxon>Spirochaetota</taxon>
        <taxon>Spirochaetia</taxon>
        <taxon>Leptospirales</taxon>
        <taxon>Leptospiraceae</taxon>
        <taxon>Leptospira</taxon>
    </lineage>
</organism>
<dbReference type="InterPro" id="IPR002937">
    <property type="entry name" value="Amino_oxidase"/>
</dbReference>